<dbReference type="PANTHER" id="PTHR48043">
    <property type="entry name" value="EG:EG0003.4 PROTEIN-RELATED"/>
    <property type="match status" value="1"/>
</dbReference>
<proteinExistence type="inferred from homology"/>
<feature type="non-terminal residue" evidence="12">
    <location>
        <position position="150"/>
    </location>
</feature>
<keyword evidence="6" id="KW-0812">Transmembrane</keyword>
<evidence type="ECO:0000256" key="2">
    <source>
        <dbReference type="ARBA" id="ARBA00009995"/>
    </source>
</evidence>
<keyword evidence="7" id="KW-0732">Signal</keyword>
<comment type="subcellular location">
    <subcellularLocation>
        <location evidence="1">Endoplasmic reticulum membrane</location>
        <topology evidence="1">Single-pass membrane protein</topology>
    </subcellularLocation>
</comment>
<reference evidence="12 13" key="1">
    <citation type="journal article" date="2020" name="Mol. Biol. Evol.">
        <title>Interspecific Gene Flow and the Evolution of Specialization in Black and White Rhinoceros.</title>
        <authorList>
            <person name="Moodley Y."/>
            <person name="Westbury M.V."/>
            <person name="Russo I.M."/>
            <person name="Gopalakrishnan S."/>
            <person name="Rakotoarivelo A."/>
            <person name="Olsen R.A."/>
            <person name="Prost S."/>
            <person name="Tunstall T."/>
            <person name="Ryder O.A."/>
            <person name="Dalen L."/>
            <person name="Bruford M.W."/>
        </authorList>
    </citation>
    <scope>NUCLEOTIDE SEQUENCE [LARGE SCALE GENOMIC DNA]</scope>
    <source>
        <strain evidence="12">SBR-YM</strain>
        <tissue evidence="12">Skin</tissue>
    </source>
</reference>
<comment type="similarity">
    <text evidence="2">Belongs to the UDP-glycosyltransferase family.</text>
</comment>
<evidence type="ECO:0000256" key="11">
    <source>
        <dbReference type="ARBA" id="ARBA00023180"/>
    </source>
</evidence>
<dbReference type="GO" id="GO:0015020">
    <property type="term" value="F:glucuronosyltransferase activity"/>
    <property type="evidence" value="ECO:0007669"/>
    <property type="project" value="UniProtKB-EC"/>
</dbReference>
<protein>
    <recommendedName>
        <fullName evidence="3">glucuronosyltransferase</fullName>
        <ecNumber evidence="3">2.4.1.17</ecNumber>
    </recommendedName>
</protein>
<dbReference type="EC" id="2.4.1.17" evidence="3"/>
<keyword evidence="10" id="KW-0472">Membrane</keyword>
<evidence type="ECO:0000256" key="10">
    <source>
        <dbReference type="ARBA" id="ARBA00023136"/>
    </source>
</evidence>
<keyword evidence="9" id="KW-1133">Transmembrane helix</keyword>
<evidence type="ECO:0000256" key="5">
    <source>
        <dbReference type="ARBA" id="ARBA00022679"/>
    </source>
</evidence>
<evidence type="ECO:0000313" key="13">
    <source>
        <dbReference type="Proteomes" id="UP000551758"/>
    </source>
</evidence>
<dbReference type="EMBL" id="JACDTQ010000745">
    <property type="protein sequence ID" value="KAF5926837.1"/>
    <property type="molecule type" value="Genomic_DNA"/>
</dbReference>
<keyword evidence="11" id="KW-0325">Glycoprotein</keyword>
<dbReference type="PANTHER" id="PTHR48043:SF12">
    <property type="entry name" value="UDP-GLUCURONOSYLTRANSFERASE 2B4"/>
    <property type="match status" value="1"/>
</dbReference>
<comment type="caution">
    <text evidence="12">The sequence shown here is derived from an EMBL/GenBank/DDBJ whole genome shotgun (WGS) entry which is preliminary data.</text>
</comment>
<evidence type="ECO:0000256" key="3">
    <source>
        <dbReference type="ARBA" id="ARBA00012544"/>
    </source>
</evidence>
<evidence type="ECO:0000256" key="4">
    <source>
        <dbReference type="ARBA" id="ARBA00022676"/>
    </source>
</evidence>
<sequence length="150" mass="17185">VLWRFDGKKPDNLGLNAQLYKWIPQNDLLDKTQGNKYKKQEGKDKIQQLKLYYTRSHSLWLESNYPYCRFCLPGNFGFPFQLTSHLKTKAFITHGGTNGIYEVIDHGIPILGIPLFADQPDNIVHMKIKGASVRLDLNTMSCTDLLNDPS</sequence>
<dbReference type="InterPro" id="IPR050271">
    <property type="entry name" value="UDP-glycosyltransferase"/>
</dbReference>
<keyword evidence="8" id="KW-0256">Endoplasmic reticulum</keyword>
<dbReference type="AlphaFoldDB" id="A0A7J7FFS7"/>
<keyword evidence="4" id="KW-0328">Glycosyltransferase</keyword>
<keyword evidence="13" id="KW-1185">Reference proteome</keyword>
<keyword evidence="5" id="KW-0808">Transferase</keyword>
<evidence type="ECO:0000256" key="1">
    <source>
        <dbReference type="ARBA" id="ARBA00004389"/>
    </source>
</evidence>
<accession>A0A7J7FFS7</accession>
<gene>
    <name evidence="12" type="ORF">HPG69_001468</name>
</gene>
<dbReference type="GO" id="GO:0005789">
    <property type="term" value="C:endoplasmic reticulum membrane"/>
    <property type="evidence" value="ECO:0007669"/>
    <property type="project" value="UniProtKB-SubCell"/>
</dbReference>
<evidence type="ECO:0000256" key="7">
    <source>
        <dbReference type="ARBA" id="ARBA00022729"/>
    </source>
</evidence>
<organism evidence="12 13">
    <name type="scientific">Diceros bicornis minor</name>
    <name type="common">South-central black rhinoceros</name>
    <dbReference type="NCBI Taxonomy" id="77932"/>
    <lineage>
        <taxon>Eukaryota</taxon>
        <taxon>Metazoa</taxon>
        <taxon>Chordata</taxon>
        <taxon>Craniata</taxon>
        <taxon>Vertebrata</taxon>
        <taxon>Euteleostomi</taxon>
        <taxon>Mammalia</taxon>
        <taxon>Eutheria</taxon>
        <taxon>Laurasiatheria</taxon>
        <taxon>Perissodactyla</taxon>
        <taxon>Rhinocerotidae</taxon>
        <taxon>Diceros</taxon>
    </lineage>
</organism>
<dbReference type="SUPFAM" id="SSF53756">
    <property type="entry name" value="UDP-Glycosyltransferase/glycogen phosphorylase"/>
    <property type="match status" value="1"/>
</dbReference>
<dbReference type="Pfam" id="PF00201">
    <property type="entry name" value="UDPGT"/>
    <property type="match status" value="2"/>
</dbReference>
<name>A0A7J7FFS7_DICBM</name>
<evidence type="ECO:0000313" key="12">
    <source>
        <dbReference type="EMBL" id="KAF5926837.1"/>
    </source>
</evidence>
<dbReference type="Gene3D" id="3.40.50.2000">
    <property type="entry name" value="Glycogen Phosphorylase B"/>
    <property type="match status" value="1"/>
</dbReference>
<dbReference type="InterPro" id="IPR002213">
    <property type="entry name" value="UDP_glucos_trans"/>
</dbReference>
<dbReference type="Proteomes" id="UP000551758">
    <property type="component" value="Unassembled WGS sequence"/>
</dbReference>
<evidence type="ECO:0000256" key="9">
    <source>
        <dbReference type="ARBA" id="ARBA00022989"/>
    </source>
</evidence>
<evidence type="ECO:0000256" key="8">
    <source>
        <dbReference type="ARBA" id="ARBA00022824"/>
    </source>
</evidence>
<evidence type="ECO:0000256" key="6">
    <source>
        <dbReference type="ARBA" id="ARBA00022692"/>
    </source>
</evidence>